<dbReference type="EMBL" id="CP027062">
    <property type="protein sequence ID" value="AVI51793.1"/>
    <property type="molecule type" value="Genomic_DNA"/>
</dbReference>
<reference evidence="1 2" key="1">
    <citation type="submission" date="2018-02" db="EMBL/GenBank/DDBJ databases">
        <title>Genomic analysis of the strain RR4-38 isolated from a seawater recirculating aquaculture system.</title>
        <authorList>
            <person name="Kim Y.-S."/>
            <person name="Jang Y.H."/>
            <person name="Kim K.-H."/>
        </authorList>
    </citation>
    <scope>NUCLEOTIDE SEQUENCE [LARGE SCALE GENOMIC DNA]</scope>
    <source>
        <strain evidence="1 2">RR4-38</strain>
    </source>
</reference>
<organism evidence="1 2">
    <name type="scientific">Pukyongia salina</name>
    <dbReference type="NCBI Taxonomy" id="2094025"/>
    <lineage>
        <taxon>Bacteria</taxon>
        <taxon>Pseudomonadati</taxon>
        <taxon>Bacteroidota</taxon>
        <taxon>Flavobacteriia</taxon>
        <taxon>Flavobacteriales</taxon>
        <taxon>Flavobacteriaceae</taxon>
        <taxon>Pukyongia</taxon>
    </lineage>
</organism>
<proteinExistence type="predicted"/>
<dbReference type="KEGG" id="aue:C5O00_11690"/>
<evidence type="ECO:0000313" key="2">
    <source>
        <dbReference type="Proteomes" id="UP000238442"/>
    </source>
</evidence>
<sequence length="297" mass="34158">MVLIKEAPDRHIYKLSILLFLFVTTITCQNHGKLSLVHSLPDTLEEISGFSSVEGSPLLWSVNDSGNEAIVYGYNPITNKIERTIEITNGENEDWEDVTSDDDGNIYIGDFGNNRNKREDQVIYQLTTRHELPKVAMEAIKISFQFEDQDKFPPKKKNRNFDVESFVYLDGNFYLFTRNRSSKFDGTTKLYKLPARPGHHTAMLMDTFVTCEDEDDCQVTSAAIDRKQNRLVMLSYNKVWLFSNYPADNFFKGSVRLIKLNHTSQKESISFRDENSLYIADEENGSGGRNLYILELD</sequence>
<dbReference type="SUPFAM" id="SSF101898">
    <property type="entry name" value="NHL repeat"/>
    <property type="match status" value="1"/>
</dbReference>
<accession>A0A2S0I045</accession>
<dbReference type="AlphaFoldDB" id="A0A2S0I045"/>
<gene>
    <name evidence="1" type="ORF">C5O00_11690</name>
</gene>
<evidence type="ECO:0000313" key="1">
    <source>
        <dbReference type="EMBL" id="AVI51793.1"/>
    </source>
</evidence>
<protein>
    <submittedName>
        <fullName evidence="1">Uncharacterized protein</fullName>
    </submittedName>
</protein>
<keyword evidence="2" id="KW-1185">Reference proteome</keyword>
<dbReference type="Proteomes" id="UP000238442">
    <property type="component" value="Chromosome"/>
</dbReference>
<name>A0A2S0I045_9FLAO</name>